<feature type="region of interest" description="Disordered" evidence="1">
    <location>
        <begin position="40"/>
        <end position="91"/>
    </location>
</feature>
<feature type="compositionally biased region" description="Pro residues" evidence="1">
    <location>
        <begin position="58"/>
        <end position="84"/>
    </location>
</feature>
<accession>A0A8H6Z0H5</accession>
<gene>
    <name evidence="2" type="ORF">MSAN_00881300</name>
</gene>
<evidence type="ECO:0000313" key="2">
    <source>
        <dbReference type="EMBL" id="KAF7368149.1"/>
    </source>
</evidence>
<comment type="caution">
    <text evidence="2">The sequence shown here is derived from an EMBL/GenBank/DDBJ whole genome shotgun (WGS) entry which is preliminary data.</text>
</comment>
<dbReference type="EMBL" id="JACAZH010000005">
    <property type="protein sequence ID" value="KAF7368149.1"/>
    <property type="molecule type" value="Genomic_DNA"/>
</dbReference>
<organism evidence="2 3">
    <name type="scientific">Mycena sanguinolenta</name>
    <dbReference type="NCBI Taxonomy" id="230812"/>
    <lineage>
        <taxon>Eukaryota</taxon>
        <taxon>Fungi</taxon>
        <taxon>Dikarya</taxon>
        <taxon>Basidiomycota</taxon>
        <taxon>Agaricomycotina</taxon>
        <taxon>Agaricomycetes</taxon>
        <taxon>Agaricomycetidae</taxon>
        <taxon>Agaricales</taxon>
        <taxon>Marasmiineae</taxon>
        <taxon>Mycenaceae</taxon>
        <taxon>Mycena</taxon>
    </lineage>
</organism>
<keyword evidence="3" id="KW-1185">Reference proteome</keyword>
<evidence type="ECO:0000313" key="3">
    <source>
        <dbReference type="Proteomes" id="UP000623467"/>
    </source>
</evidence>
<dbReference type="Proteomes" id="UP000623467">
    <property type="component" value="Unassembled WGS sequence"/>
</dbReference>
<protein>
    <submittedName>
        <fullName evidence="2">Uncharacterized protein</fullName>
    </submittedName>
</protein>
<sequence length="100" mass="10779">MLDAAVSFLNAAVAFSTPAMLDVAVYSLAVFTERISVPYAPPSRFSTSPLPLNASPPHLRPSPSAPPDPRVPPPFSTSPRPPTSAPLDARARRRCFRLRI</sequence>
<reference evidence="2" key="1">
    <citation type="submission" date="2020-05" db="EMBL/GenBank/DDBJ databases">
        <title>Mycena genomes resolve the evolution of fungal bioluminescence.</title>
        <authorList>
            <person name="Tsai I.J."/>
        </authorList>
    </citation>
    <scope>NUCLEOTIDE SEQUENCE</scope>
    <source>
        <strain evidence="2">160909Yilan</strain>
    </source>
</reference>
<dbReference type="AlphaFoldDB" id="A0A8H6Z0H5"/>
<proteinExistence type="predicted"/>
<name>A0A8H6Z0H5_9AGAR</name>
<evidence type="ECO:0000256" key="1">
    <source>
        <dbReference type="SAM" id="MobiDB-lite"/>
    </source>
</evidence>